<gene>
    <name evidence="2" type="ORF">M9Y10_043268</name>
</gene>
<reference evidence="2 3" key="1">
    <citation type="submission" date="2024-04" db="EMBL/GenBank/DDBJ databases">
        <title>Tritrichomonas musculus Genome.</title>
        <authorList>
            <person name="Alves-Ferreira E."/>
            <person name="Grigg M."/>
            <person name="Lorenzi H."/>
            <person name="Galac M."/>
        </authorList>
    </citation>
    <scope>NUCLEOTIDE SEQUENCE [LARGE SCALE GENOMIC DNA]</scope>
    <source>
        <strain evidence="2 3">EAF2021</strain>
    </source>
</reference>
<dbReference type="Proteomes" id="UP001470230">
    <property type="component" value="Unassembled WGS sequence"/>
</dbReference>
<dbReference type="Pfam" id="PF00583">
    <property type="entry name" value="Acetyltransf_1"/>
    <property type="match status" value="1"/>
</dbReference>
<dbReference type="SUPFAM" id="SSF55729">
    <property type="entry name" value="Acyl-CoA N-acyltransferases (Nat)"/>
    <property type="match status" value="1"/>
</dbReference>
<dbReference type="Gene3D" id="3.40.630.30">
    <property type="match status" value="1"/>
</dbReference>
<dbReference type="PROSITE" id="PS51186">
    <property type="entry name" value="GNAT"/>
    <property type="match status" value="1"/>
</dbReference>
<evidence type="ECO:0000313" key="2">
    <source>
        <dbReference type="EMBL" id="KAK8884162.1"/>
    </source>
</evidence>
<keyword evidence="3" id="KW-1185">Reference proteome</keyword>
<organism evidence="2 3">
    <name type="scientific">Tritrichomonas musculus</name>
    <dbReference type="NCBI Taxonomy" id="1915356"/>
    <lineage>
        <taxon>Eukaryota</taxon>
        <taxon>Metamonada</taxon>
        <taxon>Parabasalia</taxon>
        <taxon>Tritrichomonadida</taxon>
        <taxon>Tritrichomonadidae</taxon>
        <taxon>Tritrichomonas</taxon>
    </lineage>
</organism>
<protein>
    <recommendedName>
        <fullName evidence="1">N-acetyltransferase domain-containing protein</fullName>
    </recommendedName>
</protein>
<dbReference type="CDD" id="cd04301">
    <property type="entry name" value="NAT_SF"/>
    <property type="match status" value="1"/>
</dbReference>
<proteinExistence type="predicted"/>
<dbReference type="EMBL" id="JAPFFF010000008">
    <property type="protein sequence ID" value="KAK8884162.1"/>
    <property type="molecule type" value="Genomic_DNA"/>
</dbReference>
<dbReference type="InterPro" id="IPR016181">
    <property type="entry name" value="Acyl_CoA_acyltransferase"/>
</dbReference>
<comment type="caution">
    <text evidence="2">The sequence shown here is derived from an EMBL/GenBank/DDBJ whole genome shotgun (WGS) entry which is preliminary data.</text>
</comment>
<evidence type="ECO:0000313" key="3">
    <source>
        <dbReference type="Proteomes" id="UP001470230"/>
    </source>
</evidence>
<feature type="domain" description="N-acetyltransferase" evidence="1">
    <location>
        <begin position="6"/>
        <end position="153"/>
    </location>
</feature>
<accession>A0ABR2K118</accession>
<dbReference type="InterPro" id="IPR000182">
    <property type="entry name" value="GNAT_dom"/>
</dbReference>
<sequence length="153" mass="18044">MNYHKIENPIKKQKIVRDVLESLPEWFEIVESREEYIRESSELTCFGAFNGGNPVGFLCLKETGKDTIELHVIGVKKEYHRKGIGKHLFLMAKDFSIEKNYSFMQVKTVKMGTFENYDKTNLFYISLGFKEFEVFPTLWDESNPCQIYVMYLK</sequence>
<evidence type="ECO:0000259" key="1">
    <source>
        <dbReference type="PROSITE" id="PS51186"/>
    </source>
</evidence>
<name>A0ABR2K118_9EUKA</name>